<dbReference type="PANTHER" id="PTHR34535:SF3">
    <property type="entry name" value="HYDROGENASE MATURATION FACTOR HYPA"/>
    <property type="match status" value="1"/>
</dbReference>
<comment type="caution">
    <text evidence="6">The sequence shown here is derived from an EMBL/GenBank/DDBJ whole genome shotgun (WGS) entry which is preliminary data.</text>
</comment>
<feature type="binding site" evidence="5">
    <location>
        <position position="92"/>
    </location>
    <ligand>
        <name>Zn(2+)</name>
        <dbReference type="ChEBI" id="CHEBI:29105"/>
    </ligand>
</feature>
<dbReference type="Proteomes" id="UP000323646">
    <property type="component" value="Unassembled WGS sequence"/>
</dbReference>
<sequence length="113" mass="12643">MHEMALAEGILDIALDYAKQNEAKRIAEVGLLIGEMSGVEQESLRFSFDMLVKGTIAEGAKLVIKDVPLMGKCSKCGKEFHIEHYDFWCPECKDGVLTTISGREMKVEYLEVD</sequence>
<dbReference type="NCBIfam" id="TIGR00100">
    <property type="entry name" value="hypA"/>
    <property type="match status" value="1"/>
</dbReference>
<protein>
    <recommendedName>
        <fullName evidence="5">Hydrogenase maturation factor HypA</fullName>
    </recommendedName>
</protein>
<comment type="similarity">
    <text evidence="1 5">Belongs to the HypA/HybF family.</text>
</comment>
<evidence type="ECO:0000313" key="6">
    <source>
        <dbReference type="EMBL" id="TYZ24090.1"/>
    </source>
</evidence>
<evidence type="ECO:0000256" key="3">
    <source>
        <dbReference type="ARBA" id="ARBA00022723"/>
    </source>
</evidence>
<feature type="binding site" evidence="5">
    <location>
        <position position="89"/>
    </location>
    <ligand>
        <name>Zn(2+)</name>
        <dbReference type="ChEBI" id="CHEBI:29105"/>
    </ligand>
</feature>
<feature type="binding site" evidence="5">
    <location>
        <position position="73"/>
    </location>
    <ligand>
        <name>Zn(2+)</name>
        <dbReference type="ChEBI" id="CHEBI:29105"/>
    </ligand>
</feature>
<accession>A0A5D6W8F4</accession>
<dbReference type="PIRSF" id="PIRSF004761">
    <property type="entry name" value="Hydrgn_mat_HypA"/>
    <property type="match status" value="1"/>
</dbReference>
<evidence type="ECO:0000256" key="5">
    <source>
        <dbReference type="HAMAP-Rule" id="MF_00213"/>
    </source>
</evidence>
<proteinExistence type="inferred from homology"/>
<evidence type="ECO:0000313" key="7">
    <source>
        <dbReference type="Proteomes" id="UP000323646"/>
    </source>
</evidence>
<feature type="binding site" evidence="5">
    <location>
        <position position="76"/>
    </location>
    <ligand>
        <name>Zn(2+)</name>
        <dbReference type="ChEBI" id="CHEBI:29105"/>
    </ligand>
</feature>
<dbReference type="Pfam" id="PF01155">
    <property type="entry name" value="HypA"/>
    <property type="match status" value="1"/>
</dbReference>
<dbReference type="OrthoDB" id="9800361at2"/>
<dbReference type="AlphaFoldDB" id="A0A5D6W8F4"/>
<dbReference type="GO" id="GO:0016151">
    <property type="term" value="F:nickel cation binding"/>
    <property type="evidence" value="ECO:0007669"/>
    <property type="project" value="UniProtKB-UniRule"/>
</dbReference>
<dbReference type="InterPro" id="IPR020538">
    <property type="entry name" value="Hydgase_Ni_incorp_HypA/HybF_CS"/>
</dbReference>
<dbReference type="GO" id="GO:0051604">
    <property type="term" value="P:protein maturation"/>
    <property type="evidence" value="ECO:0007669"/>
    <property type="project" value="InterPro"/>
</dbReference>
<dbReference type="HAMAP" id="MF_00213">
    <property type="entry name" value="HypA_HybF"/>
    <property type="match status" value="1"/>
</dbReference>
<dbReference type="InterPro" id="IPR000688">
    <property type="entry name" value="HypA/HybF"/>
</dbReference>
<comment type="function">
    <text evidence="5">Involved in the maturation of [NiFe] hydrogenases. Required for nickel insertion into the metal center of the hydrogenase.</text>
</comment>
<organism evidence="6 7">
    <name type="scientific">Selenomonas ruminis</name>
    <dbReference type="NCBI Taxonomy" id="2593411"/>
    <lineage>
        <taxon>Bacteria</taxon>
        <taxon>Bacillati</taxon>
        <taxon>Bacillota</taxon>
        <taxon>Negativicutes</taxon>
        <taxon>Selenomonadales</taxon>
        <taxon>Selenomonadaceae</taxon>
        <taxon>Selenomonas</taxon>
    </lineage>
</organism>
<keyword evidence="2 5" id="KW-0533">Nickel</keyword>
<keyword evidence="7" id="KW-1185">Reference proteome</keyword>
<dbReference type="EMBL" id="VTOY01000002">
    <property type="protein sequence ID" value="TYZ24090.1"/>
    <property type="molecule type" value="Genomic_DNA"/>
</dbReference>
<keyword evidence="3 5" id="KW-0479">Metal-binding</keyword>
<reference evidence="6 7" key="1">
    <citation type="submission" date="2019-08" db="EMBL/GenBank/DDBJ databases">
        <title>Selenomonas sp. mPRGC5 and Selenomonas sp. mPRGC8 isolated from ruminal fluid of dairy goat (Capra hircus).</title>
        <authorList>
            <person name="Poothong S."/>
            <person name="Nuengjamnong C."/>
            <person name="Tanasupawat S."/>
        </authorList>
    </citation>
    <scope>NUCLEOTIDE SEQUENCE [LARGE SCALE GENOMIC DNA]</scope>
    <source>
        <strain evidence="7">mPRGC5</strain>
    </source>
</reference>
<dbReference type="PANTHER" id="PTHR34535">
    <property type="entry name" value="HYDROGENASE MATURATION FACTOR HYPA"/>
    <property type="match status" value="1"/>
</dbReference>
<dbReference type="GO" id="GO:0008270">
    <property type="term" value="F:zinc ion binding"/>
    <property type="evidence" value="ECO:0007669"/>
    <property type="project" value="UniProtKB-UniRule"/>
</dbReference>
<name>A0A5D6W8F4_9FIRM</name>
<keyword evidence="4 5" id="KW-0862">Zinc</keyword>
<gene>
    <name evidence="5 6" type="primary">hypA</name>
    <name evidence="6" type="ORF">FZ040_05060</name>
</gene>
<dbReference type="RefSeq" id="WP_149171002.1">
    <property type="nucleotide sequence ID" value="NZ_VTOY01000002.1"/>
</dbReference>
<dbReference type="PROSITE" id="PS01249">
    <property type="entry name" value="HYPA"/>
    <property type="match status" value="1"/>
</dbReference>
<dbReference type="Gene3D" id="3.30.2320.80">
    <property type="match status" value="1"/>
</dbReference>
<evidence type="ECO:0000256" key="1">
    <source>
        <dbReference type="ARBA" id="ARBA00010748"/>
    </source>
</evidence>
<evidence type="ECO:0000256" key="4">
    <source>
        <dbReference type="ARBA" id="ARBA00022833"/>
    </source>
</evidence>
<evidence type="ECO:0000256" key="2">
    <source>
        <dbReference type="ARBA" id="ARBA00022596"/>
    </source>
</evidence>
<feature type="binding site" evidence="5">
    <location>
        <position position="2"/>
    </location>
    <ligand>
        <name>Ni(2+)</name>
        <dbReference type="ChEBI" id="CHEBI:49786"/>
    </ligand>
</feature>